<keyword evidence="3" id="KW-0575">Peroxidase</keyword>
<accession>Q8CUW7</accession>
<dbReference type="HOGENOM" id="CLU_020336_12_0_9"/>
<dbReference type="PhylomeDB" id="Q8CUW7"/>
<dbReference type="OrthoDB" id="9773293at2"/>
<feature type="domain" description="AB hydrolase-1" evidence="2">
    <location>
        <begin position="25"/>
        <end position="158"/>
    </location>
</feature>
<keyword evidence="3" id="KW-0560">Oxidoreductase</keyword>
<reference evidence="3 4" key="1">
    <citation type="journal article" date="2001" name="FEMS Microbiol. Lett.">
        <title>Oceanobacillus iheyensis gen. nov., sp. nov., a deep-sea extremely halotolerant and alkaliphilic species isolated from a depth of 1050 m on the Iheya Ridge.</title>
        <authorList>
            <person name="Lu J."/>
            <person name="Nogi Y."/>
            <person name="Takami H."/>
        </authorList>
    </citation>
    <scope>NUCLEOTIDE SEQUENCE [LARGE SCALE GENOMIC DNA]</scope>
    <source>
        <strain evidence="4">DSM 14371 / CIP 107618 / JCM 11309 / KCTC 3954 / HTE831</strain>
    </source>
</reference>
<protein>
    <submittedName>
        <fullName evidence="3">Halide peroxidase</fullName>
        <ecNumber evidence="3">1.11.1.-</ecNumber>
    </submittedName>
</protein>
<name>Q8CUW7_OCEIH</name>
<dbReference type="InterPro" id="IPR029058">
    <property type="entry name" value="AB_hydrolase_fold"/>
</dbReference>
<sequence>MQELFIEVEENVKLYVRDSGGKEDVLVFIPGFTFTSEVFQHQVNYFSSNYRVIIIDPRSHGKSTTTVHGNDYVTHGMDLHMVLQSLGLTNVHLVGWSFGCLTVWEYVKQFGSDHLKSTTFIDMPPKSLSVNENDWVEGNLDDMAHVYHASLRDEKGQKEFIKSYSENVMIQRNLTNSELDWIIGQSLLTPPHVAASLFASGLFSDYRTEAQQLSTEIPTLFIIAKHWSDVAKPYLKQLASKADIEILGGHMMFWEYPERFNALLKEFLA</sequence>
<dbReference type="STRING" id="221109.gene:10733228"/>
<dbReference type="EC" id="1.11.1.-" evidence="3"/>
<dbReference type="PANTHER" id="PTHR43798">
    <property type="entry name" value="MONOACYLGLYCEROL LIPASE"/>
    <property type="match status" value="1"/>
</dbReference>
<dbReference type="GO" id="GO:0016020">
    <property type="term" value="C:membrane"/>
    <property type="evidence" value="ECO:0007669"/>
    <property type="project" value="TreeGrafter"/>
</dbReference>
<evidence type="ECO:0000313" key="3">
    <source>
        <dbReference type="EMBL" id="BAC12946.1"/>
    </source>
</evidence>
<dbReference type="Pfam" id="PF00561">
    <property type="entry name" value="Abhydrolase_1"/>
    <property type="match status" value="1"/>
</dbReference>
<keyword evidence="1" id="KW-0378">Hydrolase</keyword>
<dbReference type="InterPro" id="IPR050266">
    <property type="entry name" value="AB_hydrolase_sf"/>
</dbReference>
<dbReference type="EMBL" id="BA000028">
    <property type="protein sequence ID" value="BAC12946.1"/>
    <property type="molecule type" value="Genomic_DNA"/>
</dbReference>
<dbReference type="RefSeq" id="WP_011065393.1">
    <property type="nucleotide sequence ID" value="NC_004193.1"/>
</dbReference>
<dbReference type="GO" id="GO:0016787">
    <property type="term" value="F:hydrolase activity"/>
    <property type="evidence" value="ECO:0007669"/>
    <property type="project" value="UniProtKB-KW"/>
</dbReference>
<dbReference type="Proteomes" id="UP000000822">
    <property type="component" value="Chromosome"/>
</dbReference>
<evidence type="ECO:0000256" key="1">
    <source>
        <dbReference type="ARBA" id="ARBA00022801"/>
    </source>
</evidence>
<dbReference type="PANTHER" id="PTHR43798:SF31">
    <property type="entry name" value="AB HYDROLASE SUPERFAMILY PROTEIN YCLE"/>
    <property type="match status" value="1"/>
</dbReference>
<dbReference type="InterPro" id="IPR000073">
    <property type="entry name" value="AB_hydrolase_1"/>
</dbReference>
<proteinExistence type="predicted"/>
<dbReference type="eggNOG" id="COG0596">
    <property type="taxonomic scope" value="Bacteria"/>
</dbReference>
<evidence type="ECO:0000313" key="4">
    <source>
        <dbReference type="Proteomes" id="UP000000822"/>
    </source>
</evidence>
<organism evidence="3 4">
    <name type="scientific">Oceanobacillus iheyensis (strain DSM 14371 / CIP 107618 / JCM 11309 / KCTC 3954 / HTE831)</name>
    <dbReference type="NCBI Taxonomy" id="221109"/>
    <lineage>
        <taxon>Bacteria</taxon>
        <taxon>Bacillati</taxon>
        <taxon>Bacillota</taxon>
        <taxon>Bacilli</taxon>
        <taxon>Bacillales</taxon>
        <taxon>Bacillaceae</taxon>
        <taxon>Oceanobacillus</taxon>
    </lineage>
</organism>
<dbReference type="KEGG" id="oih:OB0990"/>
<gene>
    <name evidence="3" type="ordered locus">OB0990</name>
</gene>
<dbReference type="Gene3D" id="3.40.50.1820">
    <property type="entry name" value="alpha/beta hydrolase"/>
    <property type="match status" value="1"/>
</dbReference>
<reference evidence="3 4" key="2">
    <citation type="journal article" date="2002" name="Nucleic Acids Res.">
        <title>Genome sequence of Oceanobacillus iheyensis isolated from the Iheya Ridge and its unexpected adaptive capabilities to extreme environments.</title>
        <authorList>
            <person name="Takami H."/>
            <person name="Takaki Y."/>
            <person name="Uchiyama I."/>
        </authorList>
    </citation>
    <scope>NUCLEOTIDE SEQUENCE [LARGE SCALE GENOMIC DNA]</scope>
    <source>
        <strain evidence="4">DSM 14371 / CIP 107618 / JCM 11309 / KCTC 3954 / HTE831</strain>
    </source>
</reference>
<dbReference type="ESTHER" id="oceih-OB0990">
    <property type="family name" value="Haloperoxidase"/>
</dbReference>
<dbReference type="AlphaFoldDB" id="Q8CUW7"/>
<dbReference type="SUPFAM" id="SSF53474">
    <property type="entry name" value="alpha/beta-Hydrolases"/>
    <property type="match status" value="1"/>
</dbReference>
<keyword evidence="4" id="KW-1185">Reference proteome</keyword>
<evidence type="ECO:0000259" key="2">
    <source>
        <dbReference type="Pfam" id="PF00561"/>
    </source>
</evidence>
<dbReference type="GO" id="GO:0004601">
    <property type="term" value="F:peroxidase activity"/>
    <property type="evidence" value="ECO:0007669"/>
    <property type="project" value="UniProtKB-KW"/>
</dbReference>